<dbReference type="OrthoDB" id="408631at2759"/>
<dbReference type="InterPro" id="IPR029058">
    <property type="entry name" value="AB_hydrolase_fold"/>
</dbReference>
<name>A0A9P8TSD7_WICPI</name>
<evidence type="ECO:0000313" key="3">
    <source>
        <dbReference type="EMBL" id="KAH3688446.1"/>
    </source>
</evidence>
<dbReference type="InterPro" id="IPR013094">
    <property type="entry name" value="AB_hydrolase_3"/>
</dbReference>
<keyword evidence="4" id="KW-1185">Reference proteome</keyword>
<organism evidence="3 4">
    <name type="scientific">Wickerhamomyces pijperi</name>
    <name type="common">Yeast</name>
    <name type="synonym">Pichia pijperi</name>
    <dbReference type="NCBI Taxonomy" id="599730"/>
    <lineage>
        <taxon>Eukaryota</taxon>
        <taxon>Fungi</taxon>
        <taxon>Dikarya</taxon>
        <taxon>Ascomycota</taxon>
        <taxon>Saccharomycotina</taxon>
        <taxon>Saccharomycetes</taxon>
        <taxon>Phaffomycetales</taxon>
        <taxon>Wickerhamomycetaceae</taxon>
        <taxon>Wickerhamomyces</taxon>
    </lineage>
</organism>
<dbReference type="Gene3D" id="3.40.50.1820">
    <property type="entry name" value="alpha/beta hydrolase"/>
    <property type="match status" value="1"/>
</dbReference>
<dbReference type="PANTHER" id="PTHR48081:SF8">
    <property type="entry name" value="ALPHA_BETA HYDROLASE FOLD-3 DOMAIN-CONTAINING PROTEIN-RELATED"/>
    <property type="match status" value="1"/>
</dbReference>
<dbReference type="AlphaFoldDB" id="A0A9P8TSD7"/>
<accession>A0A9P8TSD7</accession>
<gene>
    <name evidence="3" type="ORF">WICPIJ_000585</name>
</gene>
<protein>
    <recommendedName>
        <fullName evidence="2">Alpha/beta hydrolase fold-3 domain-containing protein</fullName>
    </recommendedName>
</protein>
<dbReference type="SUPFAM" id="SSF53474">
    <property type="entry name" value="alpha/beta-Hydrolases"/>
    <property type="match status" value="1"/>
</dbReference>
<dbReference type="EMBL" id="JAEUBG010000347">
    <property type="protein sequence ID" value="KAH3688446.1"/>
    <property type="molecule type" value="Genomic_DNA"/>
</dbReference>
<reference evidence="3" key="1">
    <citation type="journal article" date="2021" name="Open Biol.">
        <title>Shared evolutionary footprints suggest mitochondrial oxidative damage underlies multiple complex I losses in fungi.</title>
        <authorList>
            <person name="Schikora-Tamarit M.A."/>
            <person name="Marcet-Houben M."/>
            <person name="Nosek J."/>
            <person name="Gabaldon T."/>
        </authorList>
    </citation>
    <scope>NUCLEOTIDE SEQUENCE</scope>
    <source>
        <strain evidence="3">CBS2887</strain>
    </source>
</reference>
<evidence type="ECO:0000256" key="1">
    <source>
        <dbReference type="ARBA" id="ARBA00022801"/>
    </source>
</evidence>
<feature type="domain" description="Alpha/beta hydrolase fold-3" evidence="2">
    <location>
        <begin position="115"/>
        <end position="350"/>
    </location>
</feature>
<dbReference type="Proteomes" id="UP000774326">
    <property type="component" value="Unassembled WGS sequence"/>
</dbReference>
<comment type="caution">
    <text evidence="3">The sequence shown here is derived from an EMBL/GenBank/DDBJ whole genome shotgun (WGS) entry which is preliminary data.</text>
</comment>
<dbReference type="PANTHER" id="PTHR48081">
    <property type="entry name" value="AB HYDROLASE SUPERFAMILY PROTEIN C4A8.06C"/>
    <property type="match status" value="1"/>
</dbReference>
<dbReference type="GO" id="GO:0016787">
    <property type="term" value="F:hydrolase activity"/>
    <property type="evidence" value="ECO:0007669"/>
    <property type="project" value="UniProtKB-KW"/>
</dbReference>
<dbReference type="InterPro" id="IPR050300">
    <property type="entry name" value="GDXG_lipolytic_enzyme"/>
</dbReference>
<sequence length="377" mass="42785">MSLPWETPEIAKIYNPEWIEFFQTIGPKIEENLQAKNLTEHIATLTPAEKKKLLTKEYCYLIRDKLKCYLPINDFKDQIQVTNTKIKSYDGFDVPVRVYQSKKGLGQTQAVYISHHGGGWLHGGLHYDEYQSYWLVHLTGVTVIDVDYRMIPDYTVSVVSLDILSVYKTVAEQGLRLFNVDPSRITVGGYSAGAKSALMLGHLSRDLNLPLALVFANVPCVQDLVVFENIDDIPYNGSYKKFENDLNLSREDMKAYEEFALQAEQLHPNQVDIAQVEKFFGSASFLENMEKYYQADIMSSPNFQNLPRHIIVTGQTDVLGDGGRAYAKKLIDEHVTVTSTVIKGLGHSHHNFTNKFEESKRFLYFLADSLKHVAGGN</sequence>
<dbReference type="Pfam" id="PF07859">
    <property type="entry name" value="Abhydrolase_3"/>
    <property type="match status" value="1"/>
</dbReference>
<proteinExistence type="predicted"/>
<keyword evidence="1" id="KW-0378">Hydrolase</keyword>
<evidence type="ECO:0000313" key="4">
    <source>
        <dbReference type="Proteomes" id="UP000774326"/>
    </source>
</evidence>
<evidence type="ECO:0000259" key="2">
    <source>
        <dbReference type="Pfam" id="PF07859"/>
    </source>
</evidence>
<reference evidence="3" key="2">
    <citation type="submission" date="2021-01" db="EMBL/GenBank/DDBJ databases">
        <authorList>
            <person name="Schikora-Tamarit M.A."/>
        </authorList>
    </citation>
    <scope>NUCLEOTIDE SEQUENCE</scope>
    <source>
        <strain evidence="3">CBS2887</strain>
    </source>
</reference>